<organism evidence="3 4">
    <name type="scientific">Solidesulfovibrio magneticus (strain ATCC 700980 / DSM 13731 / RS-1)</name>
    <name type="common">Desulfovibrio magneticus</name>
    <dbReference type="NCBI Taxonomy" id="573370"/>
    <lineage>
        <taxon>Bacteria</taxon>
        <taxon>Pseudomonadati</taxon>
        <taxon>Thermodesulfobacteriota</taxon>
        <taxon>Desulfovibrionia</taxon>
        <taxon>Desulfovibrionales</taxon>
        <taxon>Desulfovibrionaceae</taxon>
        <taxon>Solidesulfovibrio</taxon>
    </lineage>
</organism>
<accession>C4XMC3</accession>
<gene>
    <name evidence="3" type="ordered locus">DMR_37760</name>
</gene>
<dbReference type="Proteomes" id="UP000009071">
    <property type="component" value="Chromosome"/>
</dbReference>
<feature type="region of interest" description="Disordered" evidence="1">
    <location>
        <begin position="1"/>
        <end position="24"/>
    </location>
</feature>
<dbReference type="RefSeq" id="WP_015862408.1">
    <property type="nucleotide sequence ID" value="NC_012796.1"/>
</dbReference>
<dbReference type="Gene3D" id="3.30.2010.10">
    <property type="entry name" value="Metalloproteases ('zincins'), catalytic domain"/>
    <property type="match status" value="1"/>
</dbReference>
<dbReference type="HOGENOM" id="CLU_065947_0_0_7"/>
<reference evidence="3 4" key="1">
    <citation type="journal article" date="2009" name="Genome Res.">
        <title>Whole genome sequence of Desulfovibrio magneticus strain RS-1 revealed common gene clusters in magnetotactic bacteria.</title>
        <authorList>
            <person name="Nakazawa H."/>
            <person name="Arakaki A."/>
            <person name="Narita-Yamada S."/>
            <person name="Yashiro I."/>
            <person name="Jinno K."/>
            <person name="Aoki N."/>
            <person name="Tsuruyama A."/>
            <person name="Okamura Y."/>
            <person name="Tanikawa S."/>
            <person name="Fujita N."/>
            <person name="Takeyama H."/>
            <person name="Matsunaga T."/>
        </authorList>
    </citation>
    <scope>NUCLEOTIDE SEQUENCE [LARGE SCALE GENOMIC DNA]</scope>
    <source>
        <strain evidence="4">ATCC 700980 / DSM 13731 / RS-1</strain>
    </source>
</reference>
<dbReference type="KEGG" id="dma:DMR_37760"/>
<dbReference type="Pfam" id="PF01863">
    <property type="entry name" value="YgjP-like"/>
    <property type="match status" value="1"/>
</dbReference>
<dbReference type="PANTHER" id="PTHR30399:SF1">
    <property type="entry name" value="UTP PYROPHOSPHATASE"/>
    <property type="match status" value="1"/>
</dbReference>
<dbReference type="PANTHER" id="PTHR30399">
    <property type="entry name" value="UNCHARACTERIZED PROTEIN YGJP"/>
    <property type="match status" value="1"/>
</dbReference>
<evidence type="ECO:0000313" key="4">
    <source>
        <dbReference type="Proteomes" id="UP000009071"/>
    </source>
</evidence>
<dbReference type="AlphaFoldDB" id="C4XMC3"/>
<dbReference type="InterPro" id="IPR053136">
    <property type="entry name" value="UTP_pyrophosphatase-like"/>
</dbReference>
<evidence type="ECO:0000313" key="3">
    <source>
        <dbReference type="EMBL" id="BAH77267.1"/>
    </source>
</evidence>
<dbReference type="eggNOG" id="COG1451">
    <property type="taxonomic scope" value="Bacteria"/>
</dbReference>
<sequence>MTRANTTPKPHSGPVRACPAKRRPPFDAAGAAAAAAARLPRPMPVAVRENARAKNVVLRLIPGQGLVVTTPVGLPPARLAEAVGARSAWIAATWDRLAAEGSPPQPGAIAARPGKIVLTAFDRQWEVAYAARDRDGCLLTARGPQSLLVSGAVDDMAAVAGALTTFCRDRGGELLKEALARVSRETGLSYAGATIRAQRTRWGSCTARGRISLNFTLAFLPWELCRLVLVHELCHTRELNHSARFWALVEEHVPGCRALDAKLASARHYLPGWLAAAD</sequence>
<dbReference type="InterPro" id="IPR002725">
    <property type="entry name" value="YgjP-like_metallopeptidase"/>
</dbReference>
<dbReference type="EMBL" id="AP010904">
    <property type="protein sequence ID" value="BAH77267.1"/>
    <property type="molecule type" value="Genomic_DNA"/>
</dbReference>
<evidence type="ECO:0000259" key="2">
    <source>
        <dbReference type="Pfam" id="PF01863"/>
    </source>
</evidence>
<feature type="domain" description="YgjP-like metallopeptidase" evidence="2">
    <location>
        <begin position="54"/>
        <end position="265"/>
    </location>
</feature>
<proteinExistence type="predicted"/>
<name>C4XMC3_SOLM1</name>
<dbReference type="CDD" id="cd07344">
    <property type="entry name" value="M48_yhfN_like"/>
    <property type="match status" value="1"/>
</dbReference>
<dbReference type="STRING" id="573370.DMR_37760"/>
<evidence type="ECO:0000256" key="1">
    <source>
        <dbReference type="SAM" id="MobiDB-lite"/>
    </source>
</evidence>
<protein>
    <recommendedName>
        <fullName evidence="2">YgjP-like metallopeptidase domain-containing protein</fullName>
    </recommendedName>
</protein>
<keyword evidence="4" id="KW-1185">Reference proteome</keyword>